<evidence type="ECO:0000256" key="7">
    <source>
        <dbReference type="SAM" id="MobiDB-lite"/>
    </source>
</evidence>
<protein>
    <submittedName>
        <fullName evidence="10">Uncharacterized protein</fullName>
    </submittedName>
</protein>
<dbReference type="Gene3D" id="2.60.40.1450">
    <property type="entry name" value="LAG1, DNA binding domain"/>
    <property type="match status" value="1"/>
</dbReference>
<dbReference type="SMART" id="SM01267">
    <property type="entry name" value="LAG1_DNAbind"/>
    <property type="match status" value="1"/>
</dbReference>
<feature type="compositionally biased region" description="Basic and acidic residues" evidence="7">
    <location>
        <begin position="164"/>
        <end position="207"/>
    </location>
</feature>
<keyword evidence="11" id="KW-1185">Reference proteome</keyword>
<dbReference type="SMART" id="SM01268">
    <property type="entry name" value="BTD"/>
    <property type="match status" value="1"/>
</dbReference>
<accession>A0A9P5RTL6</accession>
<dbReference type="EMBL" id="JAAAUQ010000833">
    <property type="protein sequence ID" value="KAF9147303.1"/>
    <property type="molecule type" value="Genomic_DNA"/>
</dbReference>
<keyword evidence="5" id="KW-0804">Transcription</keyword>
<dbReference type="Proteomes" id="UP000748756">
    <property type="component" value="Unassembled WGS sequence"/>
</dbReference>
<dbReference type="GO" id="GO:0001228">
    <property type="term" value="F:DNA-binding transcription activator activity, RNA polymerase II-specific"/>
    <property type="evidence" value="ECO:0007669"/>
    <property type="project" value="InterPro"/>
</dbReference>
<feature type="region of interest" description="Disordered" evidence="7">
    <location>
        <begin position="308"/>
        <end position="418"/>
    </location>
</feature>
<feature type="compositionally biased region" description="Basic and acidic residues" evidence="7">
    <location>
        <begin position="88"/>
        <end position="102"/>
    </location>
</feature>
<evidence type="ECO:0000256" key="1">
    <source>
        <dbReference type="ARBA" id="ARBA00004123"/>
    </source>
</evidence>
<dbReference type="InterPro" id="IPR015350">
    <property type="entry name" value="Beta-trefoil_DNA-bd_dom"/>
</dbReference>
<dbReference type="InterPro" id="IPR008967">
    <property type="entry name" value="p53-like_TF_DNA-bd_sf"/>
</dbReference>
<keyword evidence="6" id="KW-0539">Nucleus</keyword>
<feature type="region of interest" description="Disordered" evidence="7">
    <location>
        <begin position="1"/>
        <end position="228"/>
    </location>
</feature>
<comment type="similarity">
    <text evidence="2">Belongs to the Su(H) family.</text>
</comment>
<evidence type="ECO:0000313" key="10">
    <source>
        <dbReference type="EMBL" id="KAF9147303.1"/>
    </source>
</evidence>
<dbReference type="GO" id="GO:0000978">
    <property type="term" value="F:RNA polymerase II cis-regulatory region sequence-specific DNA binding"/>
    <property type="evidence" value="ECO:0007669"/>
    <property type="project" value="InterPro"/>
</dbReference>
<evidence type="ECO:0000256" key="3">
    <source>
        <dbReference type="ARBA" id="ARBA00023015"/>
    </source>
</evidence>
<dbReference type="Gene3D" id="2.80.10.50">
    <property type="match status" value="2"/>
</dbReference>
<evidence type="ECO:0000259" key="8">
    <source>
        <dbReference type="SMART" id="SM01267"/>
    </source>
</evidence>
<dbReference type="Pfam" id="PF09270">
    <property type="entry name" value="BTD"/>
    <property type="match status" value="1"/>
</dbReference>
<dbReference type="InterPro" id="IPR036358">
    <property type="entry name" value="BTD_sf"/>
</dbReference>
<feature type="region of interest" description="Disordered" evidence="7">
    <location>
        <begin position="463"/>
        <end position="484"/>
    </location>
</feature>
<dbReference type="SUPFAM" id="SSF110217">
    <property type="entry name" value="DNA-binding protein LAG-1 (CSL)"/>
    <property type="match status" value="2"/>
</dbReference>
<feature type="compositionally biased region" description="Low complexity" evidence="7">
    <location>
        <begin position="373"/>
        <end position="402"/>
    </location>
</feature>
<proteinExistence type="inferred from homology"/>
<dbReference type="SUPFAM" id="SSF49417">
    <property type="entry name" value="p53-like transcription factors"/>
    <property type="match status" value="1"/>
</dbReference>
<dbReference type="InterPro" id="IPR015351">
    <property type="entry name" value="RBP-J/Cbf11/Cbf12_DNA-bd"/>
</dbReference>
<dbReference type="Pfam" id="PF09271">
    <property type="entry name" value="LAG1-DNAbind"/>
    <property type="match status" value="1"/>
</dbReference>
<evidence type="ECO:0000256" key="2">
    <source>
        <dbReference type="ARBA" id="ARBA00009704"/>
    </source>
</evidence>
<feature type="compositionally biased region" description="Low complexity" evidence="7">
    <location>
        <begin position="310"/>
        <end position="326"/>
    </location>
</feature>
<evidence type="ECO:0000313" key="11">
    <source>
        <dbReference type="Proteomes" id="UP000748756"/>
    </source>
</evidence>
<feature type="region of interest" description="Disordered" evidence="7">
    <location>
        <begin position="503"/>
        <end position="528"/>
    </location>
</feature>
<feature type="non-terminal residue" evidence="10">
    <location>
        <position position="1"/>
    </location>
</feature>
<evidence type="ECO:0000259" key="9">
    <source>
        <dbReference type="SMART" id="SM01268"/>
    </source>
</evidence>
<dbReference type="PANTHER" id="PTHR10665">
    <property type="entry name" value="RECOMBINING BINDING PROTEIN SUPPRESSOR OF HAIRLESS"/>
    <property type="match status" value="1"/>
</dbReference>
<comment type="subcellular location">
    <subcellularLocation>
        <location evidence="1">Nucleus</location>
    </subcellularLocation>
</comment>
<dbReference type="InterPro" id="IPR040159">
    <property type="entry name" value="CLS_fam"/>
</dbReference>
<feature type="domain" description="Beta-trefoil DNA-binding" evidence="9">
    <location>
        <begin position="677"/>
        <end position="904"/>
    </location>
</feature>
<reference evidence="10" key="1">
    <citation type="journal article" date="2020" name="Fungal Divers.">
        <title>Resolving the Mortierellaceae phylogeny through synthesis of multi-gene phylogenetics and phylogenomics.</title>
        <authorList>
            <person name="Vandepol N."/>
            <person name="Liber J."/>
            <person name="Desiro A."/>
            <person name="Na H."/>
            <person name="Kennedy M."/>
            <person name="Barry K."/>
            <person name="Grigoriev I.V."/>
            <person name="Miller A.N."/>
            <person name="O'Donnell K."/>
            <person name="Stajich J.E."/>
            <person name="Bonito G."/>
        </authorList>
    </citation>
    <scope>NUCLEOTIDE SEQUENCE</scope>
    <source>
        <strain evidence="10">NRRL 6426</strain>
    </source>
</reference>
<dbReference type="OrthoDB" id="5600360at2759"/>
<feature type="domain" description="RBP-J/Cbf11/Cbf12 DNA binding" evidence="8">
    <location>
        <begin position="541"/>
        <end position="676"/>
    </location>
</feature>
<organism evidence="10 11">
    <name type="scientific">Linnemannia schmuckeri</name>
    <dbReference type="NCBI Taxonomy" id="64567"/>
    <lineage>
        <taxon>Eukaryota</taxon>
        <taxon>Fungi</taxon>
        <taxon>Fungi incertae sedis</taxon>
        <taxon>Mucoromycota</taxon>
        <taxon>Mortierellomycotina</taxon>
        <taxon>Mortierellomycetes</taxon>
        <taxon>Mortierellales</taxon>
        <taxon>Mortierellaceae</taxon>
        <taxon>Linnemannia</taxon>
    </lineage>
</organism>
<dbReference type="InterPro" id="IPR037095">
    <property type="entry name" value="RBP-J/Cbf11_DNA-bd_sf"/>
</dbReference>
<gene>
    <name evidence="10" type="ORF">BG015_011088</name>
</gene>
<sequence>MKAAFAPAPPADKQAHYDPYYNHPNTQPHHPHGSSSSQSHPHIHHSRPSPPSHHQLHHEASSPRHQHHHYSSSSSPYSHSDQHRHRHQEQDQSQHAHHEYRSQQEYPPRPRSPFQAPPPSNNYYNNSSSNSNNEEQRSYQQHYQSHYPSNSSSQQPPQQQSVVRHTEGYEGRVRNTNRDHNDHLMTSEHHHNIHDQQQHHDQYRRDPYGFLKHPSSQYPSSHPSSRIAANSEDDVNKFHLPPILAPEEPFYRKDLPYRHMRYFRNVTSKDREDKQGYYSSARHVMPSNTTGNFGHGPPIGVALDRFAAKQAQQHQQQQQQQMQQQQHHQESQSVRLPPLYTALPDQRPSGPSKSPIEKPMSYGRQHQSHPYHHQQQQGQMVKPKAIQPRSIAPAPISPTSPAMQQPEVSPRAASKRADRQSYVKIEPKDLPLQYHQQQQQHPYHGQHRQSISGPQIIVKRKWSREHSPVRQGPRLNTETVTPSNESAAFADRVDDASSAELHLLSSRKQSRPVVPISSSATKDASKKSAQKMKMQRYQMTTIRCWHGAIAQKSYGIEKRYLCPPPMVQVSAGVNAKQVRSEQPHVTMSVIHEKVDIRGHHGENLMEQDCSLDDSLRCSFRNLHVTGTGSDSSKRFKLGLQVFLNKNSSMPTAIMDSNPIPIISKPSKKTAKAGNASCFILNGMSVSLLNRINAQTVRTKYMAVDNNAVCAKIGSWSSFTIKMVKPPPAPPVKLVPASMGVFRSPGHSTKFVPIRMKGENPMGPALAPQAVPMVRANSNGGSGRADVGGVSPNGPAPSSSFQFRHQQQLQHEPVYVFSNSEPVLYGSEIVLINDLTGIMTDRLIIRKVENGKVSRSGTGPVSQMQKIVLEHPDRVHPEDGRSYYLSASSIGSPKIEGKIPLQAAMDRSPLLEYRTS</sequence>
<keyword evidence="4" id="KW-0238">DNA-binding</keyword>
<dbReference type="GO" id="GO:0005634">
    <property type="term" value="C:nucleus"/>
    <property type="evidence" value="ECO:0007669"/>
    <property type="project" value="UniProtKB-SubCell"/>
</dbReference>
<feature type="compositionally biased region" description="Polar residues" evidence="7">
    <location>
        <begin position="474"/>
        <end position="484"/>
    </location>
</feature>
<evidence type="ECO:0000256" key="4">
    <source>
        <dbReference type="ARBA" id="ARBA00023125"/>
    </source>
</evidence>
<feature type="compositionally biased region" description="Pro residues" evidence="7">
    <location>
        <begin position="107"/>
        <end position="120"/>
    </location>
</feature>
<feature type="compositionally biased region" description="Low complexity" evidence="7">
    <location>
        <begin position="121"/>
        <end position="161"/>
    </location>
</feature>
<feature type="compositionally biased region" description="Low complexity" evidence="7">
    <location>
        <begin position="213"/>
        <end position="225"/>
    </location>
</feature>
<evidence type="ECO:0000256" key="5">
    <source>
        <dbReference type="ARBA" id="ARBA00023163"/>
    </source>
</evidence>
<name>A0A9P5RTL6_9FUNG</name>
<comment type="caution">
    <text evidence="10">The sequence shown here is derived from an EMBL/GenBank/DDBJ whole genome shotgun (WGS) entry which is preliminary data.</text>
</comment>
<dbReference type="AlphaFoldDB" id="A0A9P5RTL6"/>
<evidence type="ECO:0000256" key="6">
    <source>
        <dbReference type="ARBA" id="ARBA00023242"/>
    </source>
</evidence>
<keyword evidence="3" id="KW-0805">Transcription regulation</keyword>